<proteinExistence type="predicted"/>
<reference evidence="2" key="1">
    <citation type="submission" date="2022-11" db="UniProtKB">
        <authorList>
            <consortium name="WormBaseParasite"/>
        </authorList>
    </citation>
    <scope>IDENTIFICATION</scope>
</reference>
<keyword evidence="1" id="KW-1185">Reference proteome</keyword>
<dbReference type="Proteomes" id="UP000887565">
    <property type="component" value="Unplaced"/>
</dbReference>
<dbReference type="AlphaFoldDB" id="A0A915HQT7"/>
<evidence type="ECO:0000313" key="1">
    <source>
        <dbReference type="Proteomes" id="UP000887565"/>
    </source>
</evidence>
<name>A0A915HQT7_ROMCU</name>
<protein>
    <submittedName>
        <fullName evidence="2">Uncharacterized protein</fullName>
    </submittedName>
</protein>
<sequence>MNNWTVANMGDLILSSGYFDNLPFNREKSVDRLREKLALSLASKRASNLTHEKTKLIAKQFVSIMIKKQSCDSNCSMCGEDNGRGASTTGGILGLEYSTAVELAVIKL</sequence>
<organism evidence="1 2">
    <name type="scientific">Romanomermis culicivorax</name>
    <name type="common">Nematode worm</name>
    <dbReference type="NCBI Taxonomy" id="13658"/>
    <lineage>
        <taxon>Eukaryota</taxon>
        <taxon>Metazoa</taxon>
        <taxon>Ecdysozoa</taxon>
        <taxon>Nematoda</taxon>
        <taxon>Enoplea</taxon>
        <taxon>Dorylaimia</taxon>
        <taxon>Mermithida</taxon>
        <taxon>Mermithoidea</taxon>
        <taxon>Mermithidae</taxon>
        <taxon>Romanomermis</taxon>
    </lineage>
</organism>
<accession>A0A915HQT7</accession>
<dbReference type="WBParaSite" id="nRc.2.0.1.t03820-RA">
    <property type="protein sequence ID" value="nRc.2.0.1.t03820-RA"/>
    <property type="gene ID" value="nRc.2.0.1.g03820"/>
</dbReference>
<evidence type="ECO:0000313" key="2">
    <source>
        <dbReference type="WBParaSite" id="nRc.2.0.1.t03820-RA"/>
    </source>
</evidence>